<feature type="compositionally biased region" description="Polar residues" evidence="2">
    <location>
        <begin position="31"/>
        <end position="45"/>
    </location>
</feature>
<feature type="region of interest" description="Disordered" evidence="2">
    <location>
        <begin position="185"/>
        <end position="218"/>
    </location>
</feature>
<reference evidence="3" key="1">
    <citation type="journal article" date="2022" name="bioRxiv">
        <title>Sequencing and chromosome-scale assembly of the giantPleurodeles waltlgenome.</title>
        <authorList>
            <person name="Brown T."/>
            <person name="Elewa A."/>
            <person name="Iarovenko S."/>
            <person name="Subramanian E."/>
            <person name="Araus A.J."/>
            <person name="Petzold A."/>
            <person name="Susuki M."/>
            <person name="Suzuki K.-i.T."/>
            <person name="Hayashi T."/>
            <person name="Toyoda A."/>
            <person name="Oliveira C."/>
            <person name="Osipova E."/>
            <person name="Leigh N.D."/>
            <person name="Simon A."/>
            <person name="Yun M.H."/>
        </authorList>
    </citation>
    <scope>NUCLEOTIDE SEQUENCE</scope>
    <source>
        <strain evidence="3">20211129_DDA</strain>
        <tissue evidence="3">Liver</tissue>
    </source>
</reference>
<gene>
    <name evidence="3" type="ORF">NDU88_001580</name>
</gene>
<evidence type="ECO:0000256" key="2">
    <source>
        <dbReference type="SAM" id="MobiDB-lite"/>
    </source>
</evidence>
<feature type="region of interest" description="Disordered" evidence="2">
    <location>
        <begin position="66"/>
        <end position="87"/>
    </location>
</feature>
<dbReference type="InterPro" id="IPR004244">
    <property type="entry name" value="Transposase_22"/>
</dbReference>
<feature type="region of interest" description="Disordered" evidence="2">
    <location>
        <begin position="112"/>
        <end position="131"/>
    </location>
</feature>
<proteinExistence type="predicted"/>
<feature type="region of interest" description="Disordered" evidence="2">
    <location>
        <begin position="240"/>
        <end position="260"/>
    </location>
</feature>
<organism evidence="3 4">
    <name type="scientific">Pleurodeles waltl</name>
    <name type="common">Iberian ribbed newt</name>
    <dbReference type="NCBI Taxonomy" id="8319"/>
    <lineage>
        <taxon>Eukaryota</taxon>
        <taxon>Metazoa</taxon>
        <taxon>Chordata</taxon>
        <taxon>Craniata</taxon>
        <taxon>Vertebrata</taxon>
        <taxon>Euteleostomi</taxon>
        <taxon>Amphibia</taxon>
        <taxon>Batrachia</taxon>
        <taxon>Caudata</taxon>
        <taxon>Salamandroidea</taxon>
        <taxon>Salamandridae</taxon>
        <taxon>Pleurodelinae</taxon>
        <taxon>Pleurodeles</taxon>
    </lineage>
</organism>
<name>A0AAV7R7I7_PLEWA</name>
<feature type="compositionally biased region" description="Basic and acidic residues" evidence="2">
    <location>
        <begin position="117"/>
        <end position="129"/>
    </location>
</feature>
<feature type="region of interest" description="Disordered" evidence="2">
    <location>
        <begin position="136"/>
        <end position="164"/>
    </location>
</feature>
<feature type="compositionally biased region" description="Polar residues" evidence="2">
    <location>
        <begin position="200"/>
        <end position="214"/>
    </location>
</feature>
<evidence type="ECO:0000313" key="4">
    <source>
        <dbReference type="Proteomes" id="UP001066276"/>
    </source>
</evidence>
<sequence length="462" mass="51105">MAPGTRRPIPTLGKMSGKQPTGISREAKSNAPPSSSPGVNKTQPMITGFWKGGAQEDNLVHITASQANMKATPSGKLGPDSEGKTLPEDVSKEKDFLLNWLQAPEVLDAPEIVVPKRGKDSSRSSKDTEIYTLSKGNAQLGFKEQETYAPPQAGQEATSPLKGSAGNLTQMAQALSTGLKVIRAKEKGPEWPKDGGDTFYSLTEDSDSTNSDQGLSECRDSISSESASFLSLAESTVRQQQWKSKGRAPSGDGVEPSAQTQKALKWDYSHTNLMSTAEVHTFEVQDNAEKRGDALVCSLVSNTGARYTDSEMLQSIYDPIKELQTETRAESRRAWMAAKHLQGTVRKVVKSCAEIERKLSSMEERTMEVEADIEVLRAQTATHDGQLTDIMWKLEDQENRQRRNNLRFLGIKEKVEGNNIRAYMIKMLQDAFPELANWDWESEVQRVHRYPVVTARGLQRRG</sequence>
<dbReference type="Proteomes" id="UP001066276">
    <property type="component" value="Chromosome 5"/>
</dbReference>
<dbReference type="EMBL" id="JANPWB010000009">
    <property type="protein sequence ID" value="KAJ1148754.1"/>
    <property type="molecule type" value="Genomic_DNA"/>
</dbReference>
<protein>
    <submittedName>
        <fullName evidence="3">Uncharacterized protein</fullName>
    </submittedName>
</protein>
<comment type="caution">
    <text evidence="3">The sequence shown here is derived from an EMBL/GenBank/DDBJ whole genome shotgun (WGS) entry which is preliminary data.</text>
</comment>
<feature type="region of interest" description="Disordered" evidence="2">
    <location>
        <begin position="1"/>
        <end position="49"/>
    </location>
</feature>
<dbReference type="Gene3D" id="3.30.70.1820">
    <property type="entry name" value="L1 transposable element, RRM domain"/>
    <property type="match status" value="1"/>
</dbReference>
<accession>A0AAV7R7I7</accession>
<keyword evidence="4" id="KW-1185">Reference proteome</keyword>
<feature type="compositionally biased region" description="Basic and acidic residues" evidence="2">
    <location>
        <begin position="185"/>
        <end position="196"/>
    </location>
</feature>
<feature type="coiled-coil region" evidence="1">
    <location>
        <begin position="345"/>
        <end position="379"/>
    </location>
</feature>
<dbReference type="PANTHER" id="PTHR11505">
    <property type="entry name" value="L1 TRANSPOSABLE ELEMENT-RELATED"/>
    <property type="match status" value="1"/>
</dbReference>
<evidence type="ECO:0000256" key="1">
    <source>
        <dbReference type="SAM" id="Coils"/>
    </source>
</evidence>
<evidence type="ECO:0000313" key="3">
    <source>
        <dbReference type="EMBL" id="KAJ1148754.1"/>
    </source>
</evidence>
<keyword evidence="1" id="KW-0175">Coiled coil</keyword>
<dbReference type="AlphaFoldDB" id="A0AAV7R7I7"/>